<accession>A0AAE1EPF5</accession>
<organism evidence="1 2">
    <name type="scientific">Petrolisthes cinctipes</name>
    <name type="common">Flat porcelain crab</name>
    <dbReference type="NCBI Taxonomy" id="88211"/>
    <lineage>
        <taxon>Eukaryota</taxon>
        <taxon>Metazoa</taxon>
        <taxon>Ecdysozoa</taxon>
        <taxon>Arthropoda</taxon>
        <taxon>Crustacea</taxon>
        <taxon>Multicrustacea</taxon>
        <taxon>Malacostraca</taxon>
        <taxon>Eumalacostraca</taxon>
        <taxon>Eucarida</taxon>
        <taxon>Decapoda</taxon>
        <taxon>Pleocyemata</taxon>
        <taxon>Anomura</taxon>
        <taxon>Galatheoidea</taxon>
        <taxon>Porcellanidae</taxon>
        <taxon>Petrolisthes</taxon>
    </lineage>
</organism>
<evidence type="ECO:0000313" key="1">
    <source>
        <dbReference type="EMBL" id="KAK3857066.1"/>
    </source>
</evidence>
<evidence type="ECO:0000313" key="2">
    <source>
        <dbReference type="Proteomes" id="UP001286313"/>
    </source>
</evidence>
<comment type="caution">
    <text evidence="1">The sequence shown here is derived from an EMBL/GenBank/DDBJ whole genome shotgun (WGS) entry which is preliminary data.</text>
</comment>
<dbReference type="AlphaFoldDB" id="A0AAE1EPF5"/>
<sequence length="82" mass="8228">MPGSPPLIQTAAAALVGGSGGSGSGGVVGGSGLVPLPPPPPFLSYPAPEALLHYSFPSEADTLAYVDALKHSDLSDWRSLQE</sequence>
<reference evidence="1" key="1">
    <citation type="submission" date="2023-10" db="EMBL/GenBank/DDBJ databases">
        <title>Genome assemblies of two species of porcelain crab, Petrolisthes cinctipes and Petrolisthes manimaculis (Anomura: Porcellanidae).</title>
        <authorList>
            <person name="Angst P."/>
        </authorList>
    </citation>
    <scope>NUCLEOTIDE SEQUENCE</scope>
    <source>
        <strain evidence="1">PB745_01</strain>
        <tissue evidence="1">Gill</tissue>
    </source>
</reference>
<name>A0AAE1EPF5_PETCI</name>
<protein>
    <submittedName>
        <fullName evidence="1">Uncharacterized protein</fullName>
    </submittedName>
</protein>
<keyword evidence="2" id="KW-1185">Reference proteome</keyword>
<dbReference type="EMBL" id="JAWQEG010005705">
    <property type="protein sequence ID" value="KAK3857066.1"/>
    <property type="molecule type" value="Genomic_DNA"/>
</dbReference>
<feature type="non-terminal residue" evidence="1">
    <location>
        <position position="82"/>
    </location>
</feature>
<proteinExistence type="predicted"/>
<dbReference type="Proteomes" id="UP001286313">
    <property type="component" value="Unassembled WGS sequence"/>
</dbReference>
<gene>
    <name evidence="1" type="ORF">Pcinc_036661</name>
</gene>